<proteinExistence type="predicted"/>
<name>A0A151N387_ALLMI</name>
<reference evidence="1 2" key="1">
    <citation type="journal article" date="2012" name="Genome Biol.">
        <title>Sequencing three crocodilian genomes to illuminate the evolution of archosaurs and amniotes.</title>
        <authorList>
            <person name="St John J.A."/>
            <person name="Braun E.L."/>
            <person name="Isberg S.R."/>
            <person name="Miles L.G."/>
            <person name="Chong A.Y."/>
            <person name="Gongora J."/>
            <person name="Dalzell P."/>
            <person name="Moran C."/>
            <person name="Bed'hom B."/>
            <person name="Abzhanov A."/>
            <person name="Burgess S.C."/>
            <person name="Cooksey A.M."/>
            <person name="Castoe T.A."/>
            <person name="Crawford N.G."/>
            <person name="Densmore L.D."/>
            <person name="Drew J.C."/>
            <person name="Edwards S.V."/>
            <person name="Faircloth B.C."/>
            <person name="Fujita M.K."/>
            <person name="Greenwold M.J."/>
            <person name="Hoffmann F.G."/>
            <person name="Howard J.M."/>
            <person name="Iguchi T."/>
            <person name="Janes D.E."/>
            <person name="Khan S.Y."/>
            <person name="Kohno S."/>
            <person name="de Koning A.J."/>
            <person name="Lance S.L."/>
            <person name="McCarthy F.M."/>
            <person name="McCormack J.E."/>
            <person name="Merchant M.E."/>
            <person name="Peterson D.G."/>
            <person name="Pollock D.D."/>
            <person name="Pourmand N."/>
            <person name="Raney B.J."/>
            <person name="Roessler K.A."/>
            <person name="Sanford J.R."/>
            <person name="Sawyer R.H."/>
            <person name="Schmidt C.J."/>
            <person name="Triplett E.W."/>
            <person name="Tuberville T.D."/>
            <person name="Venegas-Anaya M."/>
            <person name="Howard J.T."/>
            <person name="Jarvis E.D."/>
            <person name="Guillette L.J.Jr."/>
            <person name="Glenn T.C."/>
            <person name="Green R.E."/>
            <person name="Ray D.A."/>
        </authorList>
    </citation>
    <scope>NUCLEOTIDE SEQUENCE [LARGE SCALE GENOMIC DNA]</scope>
    <source>
        <strain evidence="1">KSC_2009_1</strain>
    </source>
</reference>
<comment type="caution">
    <text evidence="1">The sequence shown here is derived from an EMBL/GenBank/DDBJ whole genome shotgun (WGS) entry which is preliminary data.</text>
</comment>
<evidence type="ECO:0000313" key="1">
    <source>
        <dbReference type="EMBL" id="KYO31228.1"/>
    </source>
</evidence>
<protein>
    <submittedName>
        <fullName evidence="1">Uncharacterized protein</fullName>
    </submittedName>
</protein>
<sequence>MQILPGVGLSQAKFCLEDFIQNGSAMPKNEANENYVVVPLLKKVWIPAQHLQYSTNGEIQFRFVSSKNKLDHR</sequence>
<dbReference type="EMBL" id="AKHW03004113">
    <property type="protein sequence ID" value="KYO31228.1"/>
    <property type="molecule type" value="Genomic_DNA"/>
</dbReference>
<gene>
    <name evidence="1" type="ORF">Y1Q_0016552</name>
</gene>
<dbReference type="AlphaFoldDB" id="A0A151N387"/>
<keyword evidence="2" id="KW-1185">Reference proteome</keyword>
<dbReference type="Proteomes" id="UP000050525">
    <property type="component" value="Unassembled WGS sequence"/>
</dbReference>
<accession>A0A151N387</accession>
<evidence type="ECO:0000313" key="2">
    <source>
        <dbReference type="Proteomes" id="UP000050525"/>
    </source>
</evidence>
<organism evidence="1 2">
    <name type="scientific">Alligator mississippiensis</name>
    <name type="common">American alligator</name>
    <dbReference type="NCBI Taxonomy" id="8496"/>
    <lineage>
        <taxon>Eukaryota</taxon>
        <taxon>Metazoa</taxon>
        <taxon>Chordata</taxon>
        <taxon>Craniata</taxon>
        <taxon>Vertebrata</taxon>
        <taxon>Euteleostomi</taxon>
        <taxon>Archelosauria</taxon>
        <taxon>Archosauria</taxon>
        <taxon>Crocodylia</taxon>
        <taxon>Alligatoridae</taxon>
        <taxon>Alligatorinae</taxon>
        <taxon>Alligator</taxon>
    </lineage>
</organism>